<name>A0ABU0JTW7_HATLI</name>
<evidence type="ECO:0000313" key="5">
    <source>
        <dbReference type="Proteomes" id="UP001224418"/>
    </source>
</evidence>
<evidence type="ECO:0000256" key="1">
    <source>
        <dbReference type="ARBA" id="ARBA00006068"/>
    </source>
</evidence>
<comment type="similarity">
    <text evidence="1">Belongs to the LytR/CpsA/Psr (LCP) family.</text>
</comment>
<dbReference type="EMBL" id="JAUSWN010000022">
    <property type="protein sequence ID" value="MDQ0480546.1"/>
    <property type="molecule type" value="Genomic_DNA"/>
</dbReference>
<proteinExistence type="inferred from homology"/>
<comment type="caution">
    <text evidence="4">The sequence shown here is derived from an EMBL/GenBank/DDBJ whole genome shotgun (WGS) entry which is preliminary data.</text>
</comment>
<dbReference type="Pfam" id="PF03816">
    <property type="entry name" value="LytR_cpsA_psr"/>
    <property type="match status" value="1"/>
</dbReference>
<dbReference type="PANTHER" id="PTHR33392">
    <property type="entry name" value="POLYISOPRENYL-TEICHOIC ACID--PEPTIDOGLYCAN TEICHOIC ACID TRANSFERASE TAGU"/>
    <property type="match status" value="1"/>
</dbReference>
<dbReference type="Proteomes" id="UP001224418">
    <property type="component" value="Unassembled WGS sequence"/>
</dbReference>
<dbReference type="InterPro" id="IPR050922">
    <property type="entry name" value="LytR/CpsA/Psr_CW_biosynth"/>
</dbReference>
<feature type="region of interest" description="Disordered" evidence="2">
    <location>
        <begin position="326"/>
        <end position="355"/>
    </location>
</feature>
<dbReference type="PANTHER" id="PTHR33392:SF6">
    <property type="entry name" value="POLYISOPRENYL-TEICHOIC ACID--PEPTIDOGLYCAN TEICHOIC ACID TRANSFERASE TAGU"/>
    <property type="match status" value="1"/>
</dbReference>
<evidence type="ECO:0000256" key="2">
    <source>
        <dbReference type="SAM" id="MobiDB-lite"/>
    </source>
</evidence>
<keyword evidence="5" id="KW-1185">Reference proteome</keyword>
<dbReference type="InterPro" id="IPR004474">
    <property type="entry name" value="LytR_CpsA_psr"/>
</dbReference>
<protein>
    <submittedName>
        <fullName evidence="4">LCP family protein required for cell wall assembly</fullName>
    </submittedName>
</protein>
<gene>
    <name evidence="4" type="ORF">QOZ93_002294</name>
</gene>
<feature type="domain" description="Cell envelope-related transcriptional attenuator" evidence="3">
    <location>
        <begin position="86"/>
        <end position="244"/>
    </location>
</feature>
<dbReference type="RefSeq" id="WP_307356588.1">
    <property type="nucleotide sequence ID" value="NZ_BAAACJ010000010.1"/>
</dbReference>
<dbReference type="Gene3D" id="3.40.630.190">
    <property type="entry name" value="LCP protein"/>
    <property type="match status" value="1"/>
</dbReference>
<sequence>MRKRKKSSAKKKALLAILSLLIILLLVVTSGLVYFWSKLNSIKKQPLTKVETTKESEKKAKQHNEVVNIALFGLDSRDVHGNDDPRSDSIMILSIDKDRNSLRLSSIIRDTYVQIPKRSGKDKINHAYHFGGPELAISTINKNFGLAIKDFASINFYGLRKVIDTIGGIELDITSEELKYINNYIRDAARDEKITPTYVDEPGKQKLNGLQATAYCRIRYTKGGDFKRAERQRTVLTKIINKVKTINKTKYPALLDAILPNVKTSLSSTKILDLGMEILSMDISNIQQQQFPTDWTGEGKTINGYYYYIPKLEKVKEELQAYVYENKKPKKPIESSSETNLDDNDGKRNNTDSEN</sequence>
<evidence type="ECO:0000313" key="4">
    <source>
        <dbReference type="EMBL" id="MDQ0480546.1"/>
    </source>
</evidence>
<dbReference type="NCBIfam" id="TIGR00350">
    <property type="entry name" value="lytR_cpsA_psr"/>
    <property type="match status" value="1"/>
</dbReference>
<feature type="compositionally biased region" description="Basic and acidic residues" evidence="2">
    <location>
        <begin position="344"/>
        <end position="355"/>
    </location>
</feature>
<organism evidence="4 5">
    <name type="scientific">Hathewaya limosa</name>
    <name type="common">Clostridium limosum</name>
    <dbReference type="NCBI Taxonomy" id="1536"/>
    <lineage>
        <taxon>Bacteria</taxon>
        <taxon>Bacillati</taxon>
        <taxon>Bacillota</taxon>
        <taxon>Clostridia</taxon>
        <taxon>Eubacteriales</taxon>
        <taxon>Clostridiaceae</taxon>
        <taxon>Hathewaya</taxon>
    </lineage>
</organism>
<evidence type="ECO:0000259" key="3">
    <source>
        <dbReference type="Pfam" id="PF03816"/>
    </source>
</evidence>
<reference evidence="4 5" key="1">
    <citation type="submission" date="2023-07" db="EMBL/GenBank/DDBJ databases">
        <title>Genomic Encyclopedia of Type Strains, Phase IV (KMG-IV): sequencing the most valuable type-strain genomes for metagenomic binning, comparative biology and taxonomic classification.</title>
        <authorList>
            <person name="Goeker M."/>
        </authorList>
    </citation>
    <scope>NUCLEOTIDE SEQUENCE [LARGE SCALE GENOMIC DNA]</scope>
    <source>
        <strain evidence="4 5">DSM 1400</strain>
    </source>
</reference>
<accession>A0ABU0JTW7</accession>